<dbReference type="EMBL" id="JACXAJ010000002">
    <property type="protein sequence ID" value="MBD1396953.1"/>
    <property type="molecule type" value="Genomic_DNA"/>
</dbReference>
<dbReference type="CDD" id="cd00761">
    <property type="entry name" value="Glyco_tranf_GTA_type"/>
    <property type="match status" value="1"/>
</dbReference>
<dbReference type="InterPro" id="IPR050834">
    <property type="entry name" value="Glycosyltransf_2"/>
</dbReference>
<comment type="caution">
    <text evidence="2">The sequence shown here is derived from an EMBL/GenBank/DDBJ whole genome shotgun (WGS) entry which is preliminary data.</text>
</comment>
<dbReference type="SUPFAM" id="SSF53448">
    <property type="entry name" value="Nucleotide-diphospho-sugar transferases"/>
    <property type="match status" value="1"/>
</dbReference>
<keyword evidence="3" id="KW-1185">Reference proteome</keyword>
<gene>
    <name evidence="2" type="ORF">H9Q13_07235</name>
</gene>
<feature type="domain" description="Glycosyltransferase 2-like" evidence="1">
    <location>
        <begin position="16"/>
        <end position="166"/>
    </location>
</feature>
<dbReference type="RefSeq" id="WP_191183088.1">
    <property type="nucleotide sequence ID" value="NZ_JACXAJ010000002.1"/>
</dbReference>
<evidence type="ECO:0000259" key="1">
    <source>
        <dbReference type="Pfam" id="PF00535"/>
    </source>
</evidence>
<dbReference type="Pfam" id="PF00535">
    <property type="entry name" value="Glycos_transf_2"/>
    <property type="match status" value="1"/>
</dbReference>
<evidence type="ECO:0000313" key="3">
    <source>
        <dbReference type="Proteomes" id="UP000625551"/>
    </source>
</evidence>
<organism evidence="2 3">
    <name type="scientific">Pontibacter aquaedesilientis</name>
    <dbReference type="NCBI Taxonomy" id="2766980"/>
    <lineage>
        <taxon>Bacteria</taxon>
        <taxon>Pseudomonadati</taxon>
        <taxon>Bacteroidota</taxon>
        <taxon>Cytophagia</taxon>
        <taxon>Cytophagales</taxon>
        <taxon>Hymenobacteraceae</taxon>
        <taxon>Pontibacter</taxon>
    </lineage>
</organism>
<dbReference type="PANTHER" id="PTHR43685">
    <property type="entry name" value="GLYCOSYLTRANSFERASE"/>
    <property type="match status" value="1"/>
</dbReference>
<dbReference type="Proteomes" id="UP000625551">
    <property type="component" value="Unassembled WGS sequence"/>
</dbReference>
<dbReference type="PANTHER" id="PTHR43685:SF2">
    <property type="entry name" value="GLYCOSYLTRANSFERASE 2-LIKE DOMAIN-CONTAINING PROTEIN"/>
    <property type="match status" value="1"/>
</dbReference>
<dbReference type="InterPro" id="IPR029044">
    <property type="entry name" value="Nucleotide-diphossugar_trans"/>
</dbReference>
<reference evidence="2 3" key="1">
    <citation type="submission" date="2020-09" db="EMBL/GenBank/DDBJ databases">
        <title>Genome sequencing and assembly of Pontibacter sp.</title>
        <authorList>
            <person name="Chhetri G."/>
        </authorList>
    </citation>
    <scope>NUCLEOTIDE SEQUENCE [LARGE SCALE GENOMIC DNA]</scope>
    <source>
        <strain evidence="2 3">JH31</strain>
    </source>
</reference>
<sequence>MIESFAKKDGAMPLVSIVVPTYNRGDIISTTIESIIKQTYICWELLIVDDGSTDDTEDIVKSFAAVDIRIKYYARPNNRKKGANSCRNYGYEHAKGKFIKWVDSDDILIPEALFKQIQLISIDPEYKVCFAYGRFFNDETSELEEGWARKYTSENLLWDYIRNIIRWPVGGPLWEMSFFESSPFNEKLKNSQEWLMHGEQVIKLKTNNYVILSEDIYLIRRGNVRMSSSRSSGYYYNSAKARTSLLLSHLKSKAVSSSIIIELTKQILVFSYHTTKSAVLTITK</sequence>
<name>A0ABR7XF78_9BACT</name>
<protein>
    <submittedName>
        <fullName evidence="2">Glycosyltransferase family 2 protein</fullName>
    </submittedName>
</protein>
<proteinExistence type="predicted"/>
<accession>A0ABR7XF78</accession>
<dbReference type="Gene3D" id="3.90.550.10">
    <property type="entry name" value="Spore Coat Polysaccharide Biosynthesis Protein SpsA, Chain A"/>
    <property type="match status" value="1"/>
</dbReference>
<dbReference type="InterPro" id="IPR001173">
    <property type="entry name" value="Glyco_trans_2-like"/>
</dbReference>
<evidence type="ECO:0000313" key="2">
    <source>
        <dbReference type="EMBL" id="MBD1396953.1"/>
    </source>
</evidence>